<dbReference type="RefSeq" id="WP_157833403.1">
    <property type="nucleotide sequence ID" value="NZ_CP043858.1"/>
</dbReference>
<accession>A0A5J6RIT5</accession>
<sequence length="55" mass="6404">MSKLKIILLVAVVLCLVLLSLFLVKYNEDACDTYNIKYNHDKDGEDFLKSFKKCF</sequence>
<evidence type="ECO:0000313" key="1">
    <source>
        <dbReference type="EMBL" id="QKJ26073.1"/>
    </source>
</evidence>
<dbReference type="Proteomes" id="UP000509513">
    <property type="component" value="Chromosome"/>
</dbReference>
<evidence type="ECO:0000313" key="2">
    <source>
        <dbReference type="Proteomes" id="UP000509513"/>
    </source>
</evidence>
<gene>
    <name evidence="1" type="ORF">ACBT_0081</name>
</gene>
<reference evidence="1 2" key="1">
    <citation type="submission" date="2020-05" db="EMBL/GenBank/DDBJ databases">
        <title>Complete genome sequencing of Campylobacter and Arcobacter type strains.</title>
        <authorList>
            <person name="Miller W.G."/>
            <person name="Yee E."/>
        </authorList>
    </citation>
    <scope>NUCLEOTIDE SEQUENCE [LARGE SCALE GENOMIC DNA]</scope>
    <source>
        <strain evidence="1 2">LMG 21996</strain>
    </source>
</reference>
<dbReference type="EMBL" id="CP054051">
    <property type="protein sequence ID" value="QKJ26073.1"/>
    <property type="molecule type" value="Genomic_DNA"/>
</dbReference>
<organism evidence="1 2">
    <name type="scientific">Aliarcobacter cibarius</name>
    <dbReference type="NCBI Taxonomy" id="255507"/>
    <lineage>
        <taxon>Bacteria</taxon>
        <taxon>Pseudomonadati</taxon>
        <taxon>Campylobacterota</taxon>
        <taxon>Epsilonproteobacteria</taxon>
        <taxon>Campylobacterales</taxon>
        <taxon>Arcobacteraceae</taxon>
        <taxon>Aliarcobacter</taxon>
    </lineage>
</organism>
<protein>
    <submittedName>
        <fullName evidence="1">Uncharacterized protein</fullName>
    </submittedName>
</protein>
<dbReference type="AlphaFoldDB" id="A0A5J6RIT5"/>
<dbReference type="KEGG" id="acib:ACBT_0081"/>
<name>A0A5J6RIT5_9BACT</name>
<proteinExistence type="predicted"/>